<dbReference type="SUPFAM" id="SSF52540">
    <property type="entry name" value="P-loop containing nucleoside triphosphate hydrolases"/>
    <property type="match status" value="1"/>
</dbReference>
<reference evidence="3" key="3">
    <citation type="submission" date="2020-05" db="EMBL/GenBank/DDBJ databases">
        <title>Genomic insights into acetone-butanol-ethanol (ABE) fermentation by sequencing solventogenic clostridia strains.</title>
        <authorList>
            <person name="Brown S."/>
        </authorList>
    </citation>
    <scope>NUCLEOTIDE SEQUENCE</scope>
    <source>
        <strain evidence="3">DJ126</strain>
    </source>
</reference>
<dbReference type="Proteomes" id="UP000821656">
    <property type="component" value="Unassembled WGS sequence"/>
</dbReference>
<dbReference type="STRING" id="1520.LF65_01977"/>
<dbReference type="EMBL" id="JABSXK010000001">
    <property type="protein sequence ID" value="NRV07205.1"/>
    <property type="molecule type" value="Genomic_DNA"/>
</dbReference>
<sequence>MKIHIEIVTGFLGAGKTSFINSLLKESLVDGEKVLVFQLEQGEKNIVHSSNISNFVRIQDALDIKDLKEKMIYSIKKYKPNRIIIEYNGTSDLKELFDILNERIYRECSKITTVFFVADGKTLKQYIDNMGGFIIPFIQNANMIVINNIDYCKKEILNEGFKKVKNINPKAFILRVSNKYILNSTLREARVLDNGCLKKIKIKMINYKKSTNIKYEGNEENV</sequence>
<dbReference type="OrthoDB" id="9808822at2"/>
<reference evidence="4" key="1">
    <citation type="submission" date="2014-12" db="EMBL/GenBank/DDBJ databases">
        <title>Genome sequence of Clostridium beijerinckii strain 59B.</title>
        <authorList>
            <person name="Little G.T."/>
            <person name="Minton N.P."/>
        </authorList>
    </citation>
    <scope>NUCLEOTIDE SEQUENCE [LARGE SCALE GENOMIC DNA]</scope>
    <source>
        <strain evidence="4">59B</strain>
    </source>
</reference>
<dbReference type="InterPro" id="IPR051316">
    <property type="entry name" value="Zinc-reg_GTPase_activator"/>
</dbReference>
<dbReference type="InterPro" id="IPR027417">
    <property type="entry name" value="P-loop_NTPase"/>
</dbReference>
<dbReference type="GO" id="GO:0005737">
    <property type="term" value="C:cytoplasm"/>
    <property type="evidence" value="ECO:0007669"/>
    <property type="project" value="TreeGrafter"/>
</dbReference>
<dbReference type="Proteomes" id="UP000031866">
    <property type="component" value="Chromosome"/>
</dbReference>
<name>A0A0B5QCA9_CLOBE</name>
<accession>A0A0B5QCA9</accession>
<dbReference type="EMBL" id="CP010086">
    <property type="protein sequence ID" value="AJG98575.1"/>
    <property type="molecule type" value="Genomic_DNA"/>
</dbReference>
<proteinExistence type="predicted"/>
<dbReference type="PANTHER" id="PTHR13748:SF62">
    <property type="entry name" value="COBW DOMAIN-CONTAINING PROTEIN"/>
    <property type="match status" value="1"/>
</dbReference>
<dbReference type="PANTHER" id="PTHR13748">
    <property type="entry name" value="COBW-RELATED"/>
    <property type="match status" value="1"/>
</dbReference>
<dbReference type="RefSeq" id="WP_041895853.1">
    <property type="nucleotide sequence ID" value="NZ_CP010086.2"/>
</dbReference>
<evidence type="ECO:0000313" key="2">
    <source>
        <dbReference type="EMBL" id="AJG98575.1"/>
    </source>
</evidence>
<feature type="domain" description="CobW/HypB/UreG nucleotide-binding" evidence="1">
    <location>
        <begin position="6"/>
        <end position="173"/>
    </location>
</feature>
<organism evidence="2 4">
    <name type="scientific">Clostridium beijerinckii</name>
    <name type="common">Clostridium MP</name>
    <dbReference type="NCBI Taxonomy" id="1520"/>
    <lineage>
        <taxon>Bacteria</taxon>
        <taxon>Bacillati</taxon>
        <taxon>Bacillota</taxon>
        <taxon>Clostridia</taxon>
        <taxon>Eubacteriales</taxon>
        <taxon>Clostridiaceae</taxon>
        <taxon>Clostridium</taxon>
    </lineage>
</organism>
<gene>
    <name evidence="3" type="ORF">DFH45_000168</name>
    <name evidence="2" type="ORF">LF65_01977</name>
</gene>
<evidence type="ECO:0000313" key="4">
    <source>
        <dbReference type="Proteomes" id="UP000031866"/>
    </source>
</evidence>
<dbReference type="Pfam" id="PF02492">
    <property type="entry name" value="cobW"/>
    <property type="match status" value="1"/>
</dbReference>
<reference evidence="2" key="2">
    <citation type="submission" date="2016-02" db="EMBL/GenBank/DDBJ databases">
        <title>Genome sequence of Clostridium beijerinckii strain 59B.</title>
        <authorList>
            <person name="Little G.T."/>
            <person name="Minton N.P."/>
        </authorList>
    </citation>
    <scope>NUCLEOTIDE SEQUENCE</scope>
    <source>
        <strain evidence="2">NCIMB 14988</strain>
    </source>
</reference>
<dbReference type="AlphaFoldDB" id="A0A0B5QCA9"/>
<dbReference type="InterPro" id="IPR003495">
    <property type="entry name" value="CobW/HypB/UreG_nucleotide-bd"/>
</dbReference>
<evidence type="ECO:0000313" key="3">
    <source>
        <dbReference type="EMBL" id="NRV07205.1"/>
    </source>
</evidence>
<dbReference type="Gene3D" id="3.40.50.300">
    <property type="entry name" value="P-loop containing nucleotide triphosphate hydrolases"/>
    <property type="match status" value="1"/>
</dbReference>
<evidence type="ECO:0000259" key="1">
    <source>
        <dbReference type="Pfam" id="PF02492"/>
    </source>
</evidence>
<dbReference type="KEGG" id="cbei:LF65_01977"/>
<protein>
    <submittedName>
        <fullName evidence="2">Cobalamin biosynthesis protein</fullName>
    </submittedName>
    <submittedName>
        <fullName evidence="3">G3E family GTPase</fullName>
    </submittedName>
</protein>